<dbReference type="GO" id="GO:0016887">
    <property type="term" value="F:ATP hydrolysis activity"/>
    <property type="evidence" value="ECO:0007669"/>
    <property type="project" value="InterPro"/>
</dbReference>
<evidence type="ECO:0000256" key="2">
    <source>
        <dbReference type="ARBA" id="ARBA00004286"/>
    </source>
</evidence>
<dbReference type="Ensembl" id="ENSGACT00000011767.2">
    <property type="protein sequence ID" value="ENSGACP00000011743.2"/>
    <property type="gene ID" value="ENSGACG00000008848.2"/>
</dbReference>
<feature type="coiled-coil region" evidence="15">
    <location>
        <begin position="685"/>
        <end position="732"/>
    </location>
</feature>
<dbReference type="InterPro" id="IPR036277">
    <property type="entry name" value="SMC_hinge_sf"/>
</dbReference>
<dbReference type="AlphaFoldDB" id="G3P2C0"/>
<reference evidence="18 19" key="1">
    <citation type="journal article" date="2021" name="G3 (Bethesda)">
        <title>Improved contiguity of the threespine stickleback genome using long-read sequencing.</title>
        <authorList>
            <person name="Nath S."/>
            <person name="Shaw D.E."/>
            <person name="White M.A."/>
        </authorList>
    </citation>
    <scope>NUCLEOTIDE SEQUENCE [LARGE SCALE GENOMIC DNA]</scope>
    <source>
        <strain evidence="18 19">Lake Benthic</strain>
    </source>
</reference>
<sequence>MPACKGGVSENKAKKKAGSSALRSRPNTRCRVLKIRALRAISAVLRLSKAFSMEESEGKSNLMDAISFVLAEKTSNLRVKTLKDLIHGAPVGKPAANRAFVSMVYQEDNGEERSFTRAIIGSSSEYRINNKVVGLPEYSEELEKLGILIKARNFLVFQGAVESIAMKNPKERTALFEEISRSGDLAQEYERRKKEMVKAEEDTQFNYHRKKNIAAERKEAKQEKEEAERYQRLKDEVARASVQLQLFKLYHNETEIEKLNKELGQRNKEIDKDRKRMDHVEEELKDKKKELGRLMREQQTIEKEIKEKDSELNQKRPQYIKAKENTSHKIKKLEAARKSLQNAQKMYKKRKGDMDELDKEMKAVELSKQDFEERMEEEAQSQGQDLTLEENQVKAYHRLKEEASKRAATLAQELEKFNRDQKADQDRLDLEERKKVETEAKIKQKIREIEENQKRIEKLEDYITTSRQSLDEQKRMEEELTEEVEMAKRRIDEINTELNQVMEQLGDARIDRQENSRQQRKAEIMESIKRLYPGSVYGRLIDLCQPTQKKYQIAVTKVLGKNMDAIIVDSEKTGRDCIQYIKEQRGEPETFLPLDYLEVKPTDEKLRELRGAKLVIDVIRYEPPHIKKALQYACGNALVCENVEDARRIAFGGPYRHKTVALDGTLFQKSGVISGGASDLKAKARRWDEKAVDKLKEKKEKLTEELKEQMKAKRKEAELRQVQSQAHGLQMRLKYSQSDLEQTKTRHLSLNMQEKSKLESELANFGPRINDIKRIIQSREMEITDLRDRMNLVEDEVFIEFCKEIGVRNIREFEEEKVKRQNEIAKKRLEFETQKTRLGIQVDYEKNQLKEDQEKVMMWEQTVKKDEAEIERLKKEEHRHMKIIDETMAQLQDLKNQHLTKKSEVNDKNHDMEEIRKKLGGANKELTHLQKEVTAIETKLEQKRSDRHNLLQACKMQDIRLPLRSGTMDDISQGEGSSQTEESSSQRTSSTVLAKEALIEIDYSNLSEDLKDALSEEEIKGETNTLQQRLNEQQSILQRISAPNMKAMEKLESVRDKFQETSDEFEAARKRAKKAKQAFEQIKKERFDRFNNCFESVATNIDEIYKALSRNSSAQAFLGPENPEEPYLDGINYNCVAPGKRFRPMDNLSGGEKTVAALALLFAIHSYKPAPFFVLDEIDAALDNTNIGKVANYIKDQSVLNFQAIVISLKEEFYTKADSLIGVYPEQGDCVISKVLTFDLSQYPDANPNPNE</sequence>
<comment type="subcellular location">
    <subcellularLocation>
        <location evidence="2">Chromosome</location>
    </subcellularLocation>
    <subcellularLocation>
        <location evidence="1 14">Nucleus</location>
    </subcellularLocation>
</comment>
<dbReference type="GO" id="GO:0005524">
    <property type="term" value="F:ATP binding"/>
    <property type="evidence" value="ECO:0007669"/>
    <property type="project" value="UniProtKB-KW"/>
</dbReference>
<dbReference type="Gene3D" id="1.20.1060.20">
    <property type="match status" value="1"/>
</dbReference>
<dbReference type="Pfam" id="PF02463">
    <property type="entry name" value="SMC_N"/>
    <property type="match status" value="1"/>
</dbReference>
<protein>
    <recommendedName>
        <fullName evidence="14">Structural maintenance of chromosomes protein</fullName>
    </recommendedName>
</protein>
<dbReference type="PANTHER" id="PTHR18937">
    <property type="entry name" value="STRUCTURAL MAINTENANCE OF CHROMOSOMES SMC FAMILY MEMBER"/>
    <property type="match status" value="1"/>
</dbReference>
<dbReference type="OrthoDB" id="413649at2759"/>
<dbReference type="SUPFAM" id="SSF75553">
    <property type="entry name" value="Smc hinge domain"/>
    <property type="match status" value="1"/>
</dbReference>
<evidence type="ECO:0000313" key="18">
    <source>
        <dbReference type="Ensembl" id="ENSGACP00000011743.2"/>
    </source>
</evidence>
<keyword evidence="12 14" id="KW-0539">Nucleus</keyword>
<dbReference type="FunFam" id="3.30.70.1620:FF:000001">
    <property type="entry name" value="Structural maintenance of chromosomes 1B"/>
    <property type="match status" value="1"/>
</dbReference>
<dbReference type="PIRSF" id="PIRSF005719">
    <property type="entry name" value="SMC"/>
    <property type="match status" value="1"/>
</dbReference>
<dbReference type="Gene3D" id="3.40.50.300">
    <property type="entry name" value="P-loop containing nucleotide triphosphate hydrolases"/>
    <property type="match status" value="2"/>
</dbReference>
<keyword evidence="19" id="KW-1185">Reference proteome</keyword>
<dbReference type="PANTHER" id="PTHR18937:SF170">
    <property type="entry name" value="STRUCTURAL MAINTENANCE OF CHROMOSOMES PROTEIN 1A"/>
    <property type="match status" value="1"/>
</dbReference>
<evidence type="ECO:0000256" key="6">
    <source>
        <dbReference type="ARBA" id="ARBA00022741"/>
    </source>
</evidence>
<reference evidence="18" key="3">
    <citation type="submission" date="2025-09" db="UniProtKB">
        <authorList>
            <consortium name="Ensembl"/>
        </authorList>
    </citation>
    <scope>IDENTIFICATION</scope>
</reference>
<evidence type="ECO:0000256" key="12">
    <source>
        <dbReference type="ARBA" id="ARBA00023242"/>
    </source>
</evidence>
<organism evidence="18 19">
    <name type="scientific">Gasterosteus aculeatus aculeatus</name>
    <name type="common">three-spined stickleback</name>
    <dbReference type="NCBI Taxonomy" id="481459"/>
    <lineage>
        <taxon>Eukaryota</taxon>
        <taxon>Metazoa</taxon>
        <taxon>Chordata</taxon>
        <taxon>Craniata</taxon>
        <taxon>Vertebrata</taxon>
        <taxon>Euteleostomi</taxon>
        <taxon>Actinopterygii</taxon>
        <taxon>Neopterygii</taxon>
        <taxon>Teleostei</taxon>
        <taxon>Neoteleostei</taxon>
        <taxon>Acanthomorphata</taxon>
        <taxon>Eupercaria</taxon>
        <taxon>Perciformes</taxon>
        <taxon>Cottioidei</taxon>
        <taxon>Gasterosteales</taxon>
        <taxon>Gasterosteidae</taxon>
        <taxon>Gasterosteus</taxon>
    </lineage>
</organism>
<dbReference type="CDD" id="cd03275">
    <property type="entry name" value="ABC_SMC1_euk"/>
    <property type="match status" value="1"/>
</dbReference>
<reference evidence="18" key="2">
    <citation type="submission" date="2025-08" db="UniProtKB">
        <authorList>
            <consortium name="Ensembl"/>
        </authorList>
    </citation>
    <scope>IDENTIFICATION</scope>
</reference>
<dbReference type="FunFam" id="1.20.1060.20:FF:000001">
    <property type="entry name" value="Structural maintenance of chromosomes 1A"/>
    <property type="match status" value="1"/>
</dbReference>
<dbReference type="GO" id="GO:0007417">
    <property type="term" value="P:central nervous system development"/>
    <property type="evidence" value="ECO:0007669"/>
    <property type="project" value="Ensembl"/>
</dbReference>
<dbReference type="Bgee" id="ENSGACG00000008848">
    <property type="expression patterns" value="Expressed in embryo and 13 other cell types or tissues"/>
</dbReference>
<dbReference type="InterPro" id="IPR028468">
    <property type="entry name" value="Smc1_ABC"/>
</dbReference>
<keyword evidence="7" id="KW-0227">DNA damage</keyword>
<keyword evidence="9" id="KW-0067">ATP-binding</keyword>
<dbReference type="GO" id="GO:0005654">
    <property type="term" value="C:nucleoplasm"/>
    <property type="evidence" value="ECO:0007669"/>
    <property type="project" value="UniProtKB-ARBA"/>
</dbReference>
<dbReference type="GO" id="GO:0006281">
    <property type="term" value="P:DNA repair"/>
    <property type="evidence" value="ECO:0007669"/>
    <property type="project" value="UniProtKB-KW"/>
</dbReference>
<keyword evidence="10 15" id="KW-0175">Coiled coil</keyword>
<comment type="similarity">
    <text evidence="3">Belongs to the SMC family. SMC1 subfamily.</text>
</comment>
<dbReference type="Pfam" id="PF06470">
    <property type="entry name" value="SMC_hinge"/>
    <property type="match status" value="1"/>
</dbReference>
<dbReference type="SUPFAM" id="SSF52540">
    <property type="entry name" value="P-loop containing nucleoside triphosphate hydrolases"/>
    <property type="match status" value="2"/>
</dbReference>
<dbReference type="InParanoid" id="G3P2C0"/>
<feature type="region of interest" description="Disordered" evidence="16">
    <location>
        <begin position="1"/>
        <end position="25"/>
    </location>
</feature>
<evidence type="ECO:0000256" key="14">
    <source>
        <dbReference type="PIRNR" id="PIRNR005719"/>
    </source>
</evidence>
<dbReference type="FunFam" id="3.40.50.300:FF:000564">
    <property type="entry name" value="Structural maintenance of chromosomes 1A"/>
    <property type="match status" value="1"/>
</dbReference>
<accession>G3P2C0</accession>
<evidence type="ECO:0000256" key="3">
    <source>
        <dbReference type="ARBA" id="ARBA00005597"/>
    </source>
</evidence>
<dbReference type="STRING" id="69293.ENSGACP00000011743"/>
<dbReference type="GO" id="GO:0048589">
    <property type="term" value="P:developmental growth"/>
    <property type="evidence" value="ECO:0007669"/>
    <property type="project" value="Ensembl"/>
</dbReference>
<feature type="coiled-coil region" evidence="15">
    <location>
        <begin position="1044"/>
        <end position="1085"/>
    </location>
</feature>
<proteinExistence type="inferred from homology"/>
<keyword evidence="13" id="KW-0131">Cell cycle</keyword>
<evidence type="ECO:0000313" key="19">
    <source>
        <dbReference type="Proteomes" id="UP000007635"/>
    </source>
</evidence>
<dbReference type="GO" id="GO:0007062">
    <property type="term" value="P:sister chromatid cohesion"/>
    <property type="evidence" value="ECO:0007669"/>
    <property type="project" value="InterPro"/>
</dbReference>
<evidence type="ECO:0000256" key="4">
    <source>
        <dbReference type="ARBA" id="ARBA00022454"/>
    </source>
</evidence>
<dbReference type="GeneTree" id="ENSGT00940000155614"/>
<evidence type="ECO:0000259" key="17">
    <source>
        <dbReference type="SMART" id="SM00968"/>
    </source>
</evidence>
<dbReference type="FunCoup" id="G3P2C0">
    <property type="interactions" value="1655"/>
</dbReference>
<evidence type="ECO:0000256" key="1">
    <source>
        <dbReference type="ARBA" id="ARBA00004123"/>
    </source>
</evidence>
<keyword evidence="8" id="KW-0498">Mitosis</keyword>
<keyword evidence="6" id="KW-0547">Nucleotide-binding</keyword>
<keyword evidence="11" id="KW-0234">DNA repair</keyword>
<feature type="region of interest" description="Disordered" evidence="16">
    <location>
        <begin position="962"/>
        <end position="991"/>
    </location>
</feature>
<evidence type="ECO:0000256" key="7">
    <source>
        <dbReference type="ARBA" id="ARBA00022763"/>
    </source>
</evidence>
<evidence type="ECO:0000256" key="13">
    <source>
        <dbReference type="ARBA" id="ARBA00023306"/>
    </source>
</evidence>
<evidence type="ECO:0000256" key="8">
    <source>
        <dbReference type="ARBA" id="ARBA00022776"/>
    </source>
</evidence>
<evidence type="ECO:0000256" key="9">
    <source>
        <dbReference type="ARBA" id="ARBA00022840"/>
    </source>
</evidence>
<evidence type="ECO:0000256" key="5">
    <source>
        <dbReference type="ARBA" id="ARBA00022618"/>
    </source>
</evidence>
<feature type="domain" description="SMC hinge" evidence="17">
    <location>
        <begin position="534"/>
        <end position="650"/>
    </location>
</feature>
<feature type="coiled-coil region" evidence="15">
    <location>
        <begin position="210"/>
        <end position="511"/>
    </location>
</feature>
<dbReference type="InterPro" id="IPR024704">
    <property type="entry name" value="SMC"/>
</dbReference>
<dbReference type="InterPro" id="IPR003395">
    <property type="entry name" value="RecF/RecN/SMC_N"/>
</dbReference>
<dbReference type="SMART" id="SM00968">
    <property type="entry name" value="SMC_hinge"/>
    <property type="match status" value="1"/>
</dbReference>
<evidence type="ECO:0000256" key="16">
    <source>
        <dbReference type="SAM" id="MobiDB-lite"/>
    </source>
</evidence>
<evidence type="ECO:0000256" key="11">
    <source>
        <dbReference type="ARBA" id="ARBA00023204"/>
    </source>
</evidence>
<evidence type="ECO:0000256" key="10">
    <source>
        <dbReference type="ARBA" id="ARBA00023054"/>
    </source>
</evidence>
<dbReference type="eggNOG" id="KOG0018">
    <property type="taxonomic scope" value="Eukaryota"/>
</dbReference>
<feature type="compositionally biased region" description="Low complexity" evidence="16">
    <location>
        <begin position="973"/>
        <end position="991"/>
    </location>
</feature>
<dbReference type="InterPro" id="IPR010935">
    <property type="entry name" value="SMC_hinge"/>
</dbReference>
<dbReference type="OMA" id="KHMDFQR"/>
<dbReference type="Proteomes" id="UP000007635">
    <property type="component" value="Chromosome XII"/>
</dbReference>
<keyword evidence="4" id="KW-0158">Chromosome</keyword>
<dbReference type="GO" id="GO:0030893">
    <property type="term" value="C:meiotic cohesin complex"/>
    <property type="evidence" value="ECO:0007669"/>
    <property type="project" value="TreeGrafter"/>
</dbReference>
<feature type="coiled-coil region" evidence="15">
    <location>
        <begin position="776"/>
        <end position="946"/>
    </location>
</feature>
<evidence type="ECO:0000256" key="15">
    <source>
        <dbReference type="SAM" id="Coils"/>
    </source>
</evidence>
<dbReference type="FunFam" id="3.40.50.300:FF:000562">
    <property type="entry name" value="Structural maintenance of chromosomes protein"/>
    <property type="match status" value="1"/>
</dbReference>
<dbReference type="Gene3D" id="3.30.70.1620">
    <property type="match status" value="1"/>
</dbReference>
<dbReference type="GO" id="GO:0051301">
    <property type="term" value="P:cell division"/>
    <property type="evidence" value="ECO:0007669"/>
    <property type="project" value="UniProtKB-KW"/>
</dbReference>
<dbReference type="InterPro" id="IPR027417">
    <property type="entry name" value="P-loop_NTPase"/>
</dbReference>
<name>G3P2C0_GASAC</name>
<keyword evidence="5" id="KW-0132">Cell division</keyword>
<dbReference type="GO" id="GO:0003677">
    <property type="term" value="F:DNA binding"/>
    <property type="evidence" value="ECO:0007669"/>
    <property type="project" value="TreeGrafter"/>
</dbReference>